<name>A0A433KUB7_9GAMM</name>
<dbReference type="InterPro" id="IPR000914">
    <property type="entry name" value="SBP_5_dom"/>
</dbReference>
<dbReference type="Proteomes" id="UP000287023">
    <property type="component" value="Unassembled WGS sequence"/>
</dbReference>
<dbReference type="EMBL" id="RZHF01000006">
    <property type="protein sequence ID" value="RUR33243.1"/>
    <property type="molecule type" value="Genomic_DNA"/>
</dbReference>
<feature type="chain" id="PRO_5018966495" evidence="3">
    <location>
        <begin position="34"/>
        <end position="534"/>
    </location>
</feature>
<dbReference type="PANTHER" id="PTHR30290:SF38">
    <property type="entry name" value="D,D-DIPEPTIDE-BINDING PERIPLASMIC PROTEIN DDPA-RELATED"/>
    <property type="match status" value="1"/>
</dbReference>
<dbReference type="Gene3D" id="3.40.190.10">
    <property type="entry name" value="Periplasmic binding protein-like II"/>
    <property type="match status" value="1"/>
</dbReference>
<dbReference type="AlphaFoldDB" id="A0A433KUB7"/>
<protein>
    <submittedName>
        <fullName evidence="5">ABC transporter substrate-binding protein</fullName>
    </submittedName>
</protein>
<sequence length="534" mass="58397">MLKQLATPRFQKTALLAALGMASALSFATHVQADTTVSAVMHSALRSLDPVSSSATIARNHGYMIYDTLIGLDADLNPQPQMADWEVSEDGRIYTFTLRDGLTWHDGSPVTPADCIASLKRWGTFDAGGQLVSNHTESLTALDEKRFALTLSSPLGDVIGLLSKPSAVPAFIMPENVASIEPGQPLPNQIGSGPFRFIANEFQPGVKAVYERFDAYQPRSEAPSGTAGSKEVFVDRVEWIHMPDVQTTINAINSGDIDYIERTPFDLLPLLEGNPEITTDVLDPLGMLTVARMNFLNPPFNDVRIRRAALLAMGQEDVLAALVGDPRFYQTCASVFGCNTAISTEAGDESLTSGGRPDEARALLEEAGYDQTPVVLLQPSDVATLTPQPVVVAQALRKAGFNVELKQMDWQTLVSQRANQSPSSEGGWDMIFTNFGVDSFWSPTINMLLIATGTQDSWFGWPSDPYMEELRTEYAMAESEEQRKALAEAVQEQAMEQATFIPLGQFQNVVSWRNELSDVVEGPIPVFWGMHKAE</sequence>
<evidence type="ECO:0000313" key="6">
    <source>
        <dbReference type="Proteomes" id="UP000287023"/>
    </source>
</evidence>
<evidence type="ECO:0000256" key="2">
    <source>
        <dbReference type="ARBA" id="ARBA00022729"/>
    </source>
</evidence>
<dbReference type="CDD" id="cd08502">
    <property type="entry name" value="PBP2_NikA_DppA_OppA_like_16"/>
    <property type="match status" value="1"/>
</dbReference>
<dbReference type="GO" id="GO:0030288">
    <property type="term" value="C:outer membrane-bounded periplasmic space"/>
    <property type="evidence" value="ECO:0007669"/>
    <property type="project" value="UniProtKB-ARBA"/>
</dbReference>
<dbReference type="SUPFAM" id="SSF53850">
    <property type="entry name" value="Periplasmic binding protein-like II"/>
    <property type="match status" value="1"/>
</dbReference>
<comment type="similarity">
    <text evidence="1">Belongs to the bacterial solute-binding protein 5 family.</text>
</comment>
<accession>A0A433KUB7</accession>
<dbReference type="OrthoDB" id="9801912at2"/>
<dbReference type="GO" id="GO:0043190">
    <property type="term" value="C:ATP-binding cassette (ABC) transporter complex"/>
    <property type="evidence" value="ECO:0007669"/>
    <property type="project" value="InterPro"/>
</dbReference>
<reference evidence="5 6" key="1">
    <citation type="submission" date="2018-12" db="EMBL/GenBank/DDBJ databases">
        <title>three novel Halomonas strain isolated from plants.</title>
        <authorList>
            <person name="Sun C."/>
        </authorList>
    </citation>
    <scope>NUCLEOTIDE SEQUENCE [LARGE SCALE GENOMIC DNA]</scope>
    <source>
        <strain evidence="5 6">JCM 18142</strain>
    </source>
</reference>
<keyword evidence="2 3" id="KW-0732">Signal</keyword>
<dbReference type="InterPro" id="IPR030678">
    <property type="entry name" value="Peptide/Ni-bd"/>
</dbReference>
<organism evidence="5 6">
    <name type="scientific">Vreelandella nanhaiensis</name>
    <dbReference type="NCBI Taxonomy" id="1258546"/>
    <lineage>
        <taxon>Bacteria</taxon>
        <taxon>Pseudomonadati</taxon>
        <taxon>Pseudomonadota</taxon>
        <taxon>Gammaproteobacteria</taxon>
        <taxon>Oceanospirillales</taxon>
        <taxon>Halomonadaceae</taxon>
        <taxon>Vreelandella</taxon>
    </lineage>
</organism>
<comment type="caution">
    <text evidence="5">The sequence shown here is derived from an EMBL/GenBank/DDBJ whole genome shotgun (WGS) entry which is preliminary data.</text>
</comment>
<keyword evidence="6" id="KW-1185">Reference proteome</keyword>
<dbReference type="Pfam" id="PF00496">
    <property type="entry name" value="SBP_bac_5"/>
    <property type="match status" value="1"/>
</dbReference>
<dbReference type="PIRSF" id="PIRSF002741">
    <property type="entry name" value="MppA"/>
    <property type="match status" value="1"/>
</dbReference>
<evidence type="ECO:0000313" key="5">
    <source>
        <dbReference type="EMBL" id="RUR33243.1"/>
    </source>
</evidence>
<feature type="domain" description="Solute-binding protein family 5" evidence="4">
    <location>
        <begin position="78"/>
        <end position="445"/>
    </location>
</feature>
<gene>
    <name evidence="5" type="ORF">ELY38_06620</name>
</gene>
<dbReference type="GO" id="GO:1904680">
    <property type="term" value="F:peptide transmembrane transporter activity"/>
    <property type="evidence" value="ECO:0007669"/>
    <property type="project" value="TreeGrafter"/>
</dbReference>
<dbReference type="InterPro" id="IPR039424">
    <property type="entry name" value="SBP_5"/>
</dbReference>
<evidence type="ECO:0000256" key="3">
    <source>
        <dbReference type="SAM" id="SignalP"/>
    </source>
</evidence>
<evidence type="ECO:0000256" key="1">
    <source>
        <dbReference type="ARBA" id="ARBA00005695"/>
    </source>
</evidence>
<proteinExistence type="inferred from homology"/>
<dbReference type="PANTHER" id="PTHR30290">
    <property type="entry name" value="PERIPLASMIC BINDING COMPONENT OF ABC TRANSPORTER"/>
    <property type="match status" value="1"/>
</dbReference>
<feature type="signal peptide" evidence="3">
    <location>
        <begin position="1"/>
        <end position="33"/>
    </location>
</feature>
<dbReference type="Gene3D" id="3.10.105.10">
    <property type="entry name" value="Dipeptide-binding Protein, Domain 3"/>
    <property type="match status" value="1"/>
</dbReference>
<evidence type="ECO:0000259" key="4">
    <source>
        <dbReference type="Pfam" id="PF00496"/>
    </source>
</evidence>
<dbReference type="GO" id="GO:0015833">
    <property type="term" value="P:peptide transport"/>
    <property type="evidence" value="ECO:0007669"/>
    <property type="project" value="TreeGrafter"/>
</dbReference>